<dbReference type="GO" id="GO:0005829">
    <property type="term" value="C:cytosol"/>
    <property type="evidence" value="ECO:0007669"/>
    <property type="project" value="TreeGrafter"/>
</dbReference>
<keyword evidence="4" id="KW-0067">ATP-binding</keyword>
<dbReference type="PROSITE" id="PS51192">
    <property type="entry name" value="HELICASE_ATP_BIND_1"/>
    <property type="match status" value="1"/>
</dbReference>
<comment type="caution">
    <text evidence="11">The sequence shown here is derived from an EMBL/GenBank/DDBJ whole genome shotgun (WGS) entry which is preliminary data.</text>
</comment>
<dbReference type="PROSITE" id="PS51195">
    <property type="entry name" value="Q_MOTIF"/>
    <property type="match status" value="1"/>
</dbReference>
<feature type="region of interest" description="Disordered" evidence="7">
    <location>
        <begin position="371"/>
        <end position="448"/>
    </location>
</feature>
<dbReference type="PROSITE" id="PS51194">
    <property type="entry name" value="HELICASE_CTER"/>
    <property type="match status" value="1"/>
</dbReference>
<organism evidence="11 12">
    <name type="scientific">Emcibacter nanhaiensis</name>
    <dbReference type="NCBI Taxonomy" id="1505037"/>
    <lineage>
        <taxon>Bacteria</taxon>
        <taxon>Pseudomonadati</taxon>
        <taxon>Pseudomonadota</taxon>
        <taxon>Alphaproteobacteria</taxon>
        <taxon>Emcibacterales</taxon>
        <taxon>Emcibacteraceae</taxon>
        <taxon>Emcibacter</taxon>
    </lineage>
</organism>
<evidence type="ECO:0000256" key="1">
    <source>
        <dbReference type="ARBA" id="ARBA00022741"/>
    </source>
</evidence>
<evidence type="ECO:0000256" key="2">
    <source>
        <dbReference type="ARBA" id="ARBA00022801"/>
    </source>
</evidence>
<dbReference type="InterPro" id="IPR044742">
    <property type="entry name" value="DEAD/DEAH_RhlB"/>
</dbReference>
<feature type="domain" description="Helicase C-terminal" evidence="9">
    <location>
        <begin position="219"/>
        <end position="384"/>
    </location>
</feature>
<evidence type="ECO:0000259" key="8">
    <source>
        <dbReference type="PROSITE" id="PS51192"/>
    </source>
</evidence>
<dbReference type="CDD" id="cd18787">
    <property type="entry name" value="SF2_C_DEAD"/>
    <property type="match status" value="1"/>
</dbReference>
<dbReference type="GO" id="GO:0005524">
    <property type="term" value="F:ATP binding"/>
    <property type="evidence" value="ECO:0007669"/>
    <property type="project" value="UniProtKB-KW"/>
</dbReference>
<feature type="domain" description="DEAD-box RNA helicase Q" evidence="10">
    <location>
        <begin position="2"/>
        <end position="30"/>
    </location>
</feature>
<name>A0A501PFY1_9PROT</name>
<dbReference type="Pfam" id="PF00270">
    <property type="entry name" value="DEAD"/>
    <property type="match status" value="1"/>
</dbReference>
<reference evidence="12" key="1">
    <citation type="submission" date="2019-06" db="EMBL/GenBank/DDBJ databases">
        <title>The complete genome of Emcibacter congregatus ZYLT.</title>
        <authorList>
            <person name="Zhao Z."/>
        </authorList>
    </citation>
    <scope>NUCLEOTIDE SEQUENCE [LARGE SCALE GENOMIC DNA]</scope>
    <source>
        <strain evidence="12">MCCC 1A06723</strain>
    </source>
</reference>
<protein>
    <submittedName>
        <fullName evidence="11">DEAD/DEAH box helicase</fullName>
    </submittedName>
</protein>
<dbReference type="PANTHER" id="PTHR47959:SF13">
    <property type="entry name" value="ATP-DEPENDENT RNA HELICASE RHLE"/>
    <property type="match status" value="1"/>
</dbReference>
<dbReference type="CDD" id="cd00268">
    <property type="entry name" value="DEADc"/>
    <property type="match status" value="1"/>
</dbReference>
<keyword evidence="12" id="KW-1185">Reference proteome</keyword>
<dbReference type="SUPFAM" id="SSF52540">
    <property type="entry name" value="P-loop containing nucleoside triphosphate hydrolases"/>
    <property type="match status" value="1"/>
</dbReference>
<dbReference type="OrthoDB" id="9805696at2"/>
<dbReference type="InterPro" id="IPR014001">
    <property type="entry name" value="Helicase_ATP-bd"/>
</dbReference>
<evidence type="ECO:0000256" key="4">
    <source>
        <dbReference type="ARBA" id="ARBA00022840"/>
    </source>
</evidence>
<dbReference type="InterPro" id="IPR011545">
    <property type="entry name" value="DEAD/DEAH_box_helicase_dom"/>
</dbReference>
<dbReference type="SMART" id="SM00487">
    <property type="entry name" value="DEXDc"/>
    <property type="match status" value="1"/>
</dbReference>
<dbReference type="GO" id="GO:0016787">
    <property type="term" value="F:hydrolase activity"/>
    <property type="evidence" value="ECO:0007669"/>
    <property type="project" value="UniProtKB-KW"/>
</dbReference>
<dbReference type="RefSeq" id="WP_139941489.1">
    <property type="nucleotide sequence ID" value="NZ_JBHSYP010000002.1"/>
</dbReference>
<dbReference type="Gene3D" id="3.40.50.300">
    <property type="entry name" value="P-loop containing nucleotide triphosphate hydrolases"/>
    <property type="match status" value="2"/>
</dbReference>
<keyword evidence="3 11" id="KW-0347">Helicase</keyword>
<dbReference type="GO" id="GO:0003724">
    <property type="term" value="F:RNA helicase activity"/>
    <property type="evidence" value="ECO:0007669"/>
    <property type="project" value="InterPro"/>
</dbReference>
<evidence type="ECO:0000259" key="10">
    <source>
        <dbReference type="PROSITE" id="PS51195"/>
    </source>
</evidence>
<dbReference type="InterPro" id="IPR027417">
    <property type="entry name" value="P-loop_NTPase"/>
</dbReference>
<evidence type="ECO:0000256" key="5">
    <source>
        <dbReference type="ARBA" id="ARBA00038437"/>
    </source>
</evidence>
<feature type="compositionally biased region" description="Polar residues" evidence="7">
    <location>
        <begin position="438"/>
        <end position="448"/>
    </location>
</feature>
<gene>
    <name evidence="11" type="ORF">FIV46_13595</name>
</gene>
<dbReference type="SMART" id="SM00490">
    <property type="entry name" value="HELICc"/>
    <property type="match status" value="1"/>
</dbReference>
<evidence type="ECO:0000259" key="9">
    <source>
        <dbReference type="PROSITE" id="PS51194"/>
    </source>
</evidence>
<dbReference type="InterPro" id="IPR014014">
    <property type="entry name" value="RNA_helicase_DEAD_Q_motif"/>
</dbReference>
<comment type="similarity">
    <text evidence="5">Belongs to the DEAD box helicase family.</text>
</comment>
<evidence type="ECO:0000313" key="12">
    <source>
        <dbReference type="Proteomes" id="UP000319148"/>
    </source>
</evidence>
<feature type="domain" description="Helicase ATP-binding" evidence="8">
    <location>
        <begin position="33"/>
        <end position="208"/>
    </location>
</feature>
<dbReference type="AlphaFoldDB" id="A0A501PFY1"/>
<keyword evidence="1" id="KW-0547">Nucleotide-binding</keyword>
<feature type="short sequence motif" description="Q motif" evidence="6">
    <location>
        <begin position="2"/>
        <end position="30"/>
    </location>
</feature>
<dbReference type="EMBL" id="VFIY01000016">
    <property type="protein sequence ID" value="TPD58912.1"/>
    <property type="molecule type" value="Genomic_DNA"/>
</dbReference>
<dbReference type="GO" id="GO:0003676">
    <property type="term" value="F:nucleic acid binding"/>
    <property type="evidence" value="ECO:0007669"/>
    <property type="project" value="InterPro"/>
</dbReference>
<dbReference type="Pfam" id="PF00271">
    <property type="entry name" value="Helicase_C"/>
    <property type="match status" value="1"/>
</dbReference>
<feature type="compositionally biased region" description="Basic residues" evidence="7">
    <location>
        <begin position="395"/>
        <end position="408"/>
    </location>
</feature>
<accession>A0A501PFY1</accession>
<dbReference type="Proteomes" id="UP000319148">
    <property type="component" value="Unassembled WGS sequence"/>
</dbReference>
<dbReference type="PANTHER" id="PTHR47959">
    <property type="entry name" value="ATP-DEPENDENT RNA HELICASE RHLE-RELATED"/>
    <property type="match status" value="1"/>
</dbReference>
<dbReference type="InterPro" id="IPR001650">
    <property type="entry name" value="Helicase_C-like"/>
</dbReference>
<keyword evidence="2" id="KW-0378">Hydrolase</keyword>
<evidence type="ECO:0000256" key="7">
    <source>
        <dbReference type="SAM" id="MobiDB-lite"/>
    </source>
</evidence>
<proteinExistence type="inferred from homology"/>
<evidence type="ECO:0000256" key="3">
    <source>
        <dbReference type="ARBA" id="ARBA00022806"/>
    </source>
</evidence>
<evidence type="ECO:0000313" key="11">
    <source>
        <dbReference type="EMBL" id="TPD58912.1"/>
    </source>
</evidence>
<evidence type="ECO:0000256" key="6">
    <source>
        <dbReference type="PROSITE-ProRule" id="PRU00552"/>
    </source>
</evidence>
<sequence>MTTFKELGLSRHLLSALTAEGLSTPTPIQAQAIPPQLENRDVIAIAQTGTGKTAAFLLPMLDMLCQRRERNRPKSCRFLVLSPTRELALQIERNARELSGSLNPRTVILVGGVKPGPQIQKLKGGTELLIATPGRLEDLLSQNALQLGDVETVVLDEADQMLDLGFYPAIRRIMGKLPAKRQTVMVSATMPAKIKSLAAEFQNDPLTVAVAPAAKPIDRIEQSVQFLPKEQKRERLTQLLQTEDVTSAIVFTRTKRGADRLCKQLVNAGIGACAIHGNKSQNQRERALSQFRNGETPVLVATDVAARGIDIDDVSHVFNFELPNVAEAYVHRIGRTARAGKSGQAISLCDASEKELLADIEKLIGRKIRSSGNKDIAPAPETQGRPKQKPEGMKAKAKPASRRKRSRKTTSGTGSVPQERSHRGGHPLSDVGFLRNSGCRTSSSTRVA</sequence>
<dbReference type="InterPro" id="IPR050079">
    <property type="entry name" value="DEAD_box_RNA_helicase"/>
</dbReference>